<dbReference type="PANTHER" id="PTHR35841:SF1">
    <property type="entry name" value="PHOSPHONATES-BINDING PERIPLASMIC PROTEIN"/>
    <property type="match status" value="1"/>
</dbReference>
<dbReference type="STRING" id="413434.SAMN04488132_103278"/>
<dbReference type="RefSeq" id="WP_078830760.1">
    <property type="nucleotide sequence ID" value="NZ_FUWH01000003.1"/>
</dbReference>
<evidence type="ECO:0000256" key="1">
    <source>
        <dbReference type="SAM" id="SignalP"/>
    </source>
</evidence>
<proteinExistence type="predicted"/>
<evidence type="ECO:0000313" key="2">
    <source>
        <dbReference type="EMBL" id="SJZ63907.1"/>
    </source>
</evidence>
<keyword evidence="1" id="KW-0732">Signal</keyword>
<organism evidence="2 3">
    <name type="scientific">Sediminibacterium ginsengisoli</name>
    <dbReference type="NCBI Taxonomy" id="413434"/>
    <lineage>
        <taxon>Bacteria</taxon>
        <taxon>Pseudomonadati</taxon>
        <taxon>Bacteroidota</taxon>
        <taxon>Chitinophagia</taxon>
        <taxon>Chitinophagales</taxon>
        <taxon>Chitinophagaceae</taxon>
        <taxon>Sediminibacterium</taxon>
    </lineage>
</organism>
<dbReference type="PANTHER" id="PTHR35841">
    <property type="entry name" value="PHOSPHONATES-BINDING PERIPLASMIC PROTEIN"/>
    <property type="match status" value="1"/>
</dbReference>
<dbReference type="EMBL" id="FUWH01000003">
    <property type="protein sequence ID" value="SJZ63907.1"/>
    <property type="molecule type" value="Genomic_DNA"/>
</dbReference>
<protein>
    <submittedName>
        <fullName evidence="2">Phosphate/phosphite/phosphonate ABC transporter binding protein</fullName>
    </submittedName>
</protein>
<keyword evidence="3" id="KW-1185">Reference proteome</keyword>
<sequence length="301" mass="33127">MKQVLLGLFAMLCICSVTSQTIRLATYRYATNDRIANISPLGQQLEKSLGSSVSVKSYNTVHEFIDAIRNNEVDIALINTFGFLLLEASDKSFPMLPRLALEVKADAKDNYKTVIAARANVPVTTLSDLPARAGTMRMHFVAEGSTSGNLVPRLALSGAGINNPEKSFRKWGYSGNHAAAIELLLKDSTDIAAMGHTEYEKLQADPARAKQLKQIWLSPEIPLGPVLLNKRLSPIQQQQIVDCFLTLEQTNEPALSAVKAGWSEAKQATHYISINADFYTPFKSTLGSPVYLQEILRRFAN</sequence>
<dbReference type="Proteomes" id="UP000190888">
    <property type="component" value="Unassembled WGS sequence"/>
</dbReference>
<dbReference type="Gene3D" id="3.40.190.10">
    <property type="entry name" value="Periplasmic binding protein-like II"/>
    <property type="match status" value="2"/>
</dbReference>
<feature type="chain" id="PRO_5013295532" evidence="1">
    <location>
        <begin position="20"/>
        <end position="301"/>
    </location>
</feature>
<name>A0A1T4MAP2_9BACT</name>
<dbReference type="SUPFAM" id="SSF53850">
    <property type="entry name" value="Periplasmic binding protein-like II"/>
    <property type="match status" value="1"/>
</dbReference>
<feature type="signal peptide" evidence="1">
    <location>
        <begin position="1"/>
        <end position="19"/>
    </location>
</feature>
<dbReference type="AlphaFoldDB" id="A0A1T4MAP2"/>
<dbReference type="OrthoDB" id="9781943at2"/>
<dbReference type="Pfam" id="PF12974">
    <property type="entry name" value="Phosphonate-bd"/>
    <property type="match status" value="1"/>
</dbReference>
<gene>
    <name evidence="2" type="ORF">SAMN04488132_103278</name>
</gene>
<accession>A0A1T4MAP2</accession>
<reference evidence="2 3" key="1">
    <citation type="submission" date="2017-02" db="EMBL/GenBank/DDBJ databases">
        <authorList>
            <person name="Peterson S.W."/>
        </authorList>
    </citation>
    <scope>NUCLEOTIDE SEQUENCE [LARGE SCALE GENOMIC DNA]</scope>
    <source>
        <strain evidence="2 3">DSM 22335</strain>
    </source>
</reference>
<evidence type="ECO:0000313" key="3">
    <source>
        <dbReference type="Proteomes" id="UP000190888"/>
    </source>
</evidence>